<dbReference type="OrthoDB" id="9807778at2"/>
<keyword evidence="3 9" id="KW-0808">Transferase</keyword>
<keyword evidence="6 7" id="KW-0472">Membrane</keyword>
<dbReference type="SUPFAM" id="SSF53448">
    <property type="entry name" value="Nucleotide-diphospho-sugar transferases"/>
    <property type="match status" value="1"/>
</dbReference>
<dbReference type="InterPro" id="IPR001173">
    <property type="entry name" value="Glyco_trans_2-like"/>
</dbReference>
<reference evidence="10" key="1">
    <citation type="submission" date="2019-05" db="EMBL/GenBank/DDBJ databases">
        <title>Flavobacterium profundi sp. nov., isolated from a deep-sea seamount.</title>
        <authorList>
            <person name="Zhang D.-C."/>
        </authorList>
    </citation>
    <scope>NUCLEOTIDE SEQUENCE [LARGE SCALE GENOMIC DNA]</scope>
    <source>
        <strain evidence="10">TP390</strain>
    </source>
</reference>
<dbReference type="GO" id="GO:0005886">
    <property type="term" value="C:plasma membrane"/>
    <property type="evidence" value="ECO:0007669"/>
    <property type="project" value="TreeGrafter"/>
</dbReference>
<evidence type="ECO:0000259" key="8">
    <source>
        <dbReference type="Pfam" id="PF00535"/>
    </source>
</evidence>
<keyword evidence="2" id="KW-0328">Glycosyltransferase</keyword>
<evidence type="ECO:0000256" key="7">
    <source>
        <dbReference type="SAM" id="Phobius"/>
    </source>
</evidence>
<dbReference type="EMBL" id="WQLW01000013">
    <property type="protein sequence ID" value="MVO10611.1"/>
    <property type="molecule type" value="Genomic_DNA"/>
</dbReference>
<keyword evidence="4 7" id="KW-0812">Transmembrane</keyword>
<name>A0A6I4IUU3_9FLAO</name>
<dbReference type="Gene3D" id="3.90.550.10">
    <property type="entry name" value="Spore Coat Polysaccharide Biosynthesis Protein SpsA, Chain A"/>
    <property type="match status" value="1"/>
</dbReference>
<organism evidence="9 10">
    <name type="scientific">Flavobacterium profundi</name>
    <dbReference type="NCBI Taxonomy" id="1774945"/>
    <lineage>
        <taxon>Bacteria</taxon>
        <taxon>Pseudomonadati</taxon>
        <taxon>Bacteroidota</taxon>
        <taxon>Flavobacteriia</taxon>
        <taxon>Flavobacteriales</taxon>
        <taxon>Flavobacteriaceae</taxon>
        <taxon>Flavobacterium</taxon>
    </lineage>
</organism>
<dbReference type="InterPro" id="IPR029044">
    <property type="entry name" value="Nucleotide-diphossugar_trans"/>
</dbReference>
<accession>A0A6I4IUU3</accession>
<keyword evidence="10" id="KW-1185">Reference proteome</keyword>
<sequence length="313" mass="36254">MAHNKKVICLTPVYNDWESFKILIQKIESLYFLESKTIDIQVIAINDGSSLEFFDDNFTKVPFSIVNLKKNVGHQRAIAIGLQYINDQINNFDYVVVLDSDGEDRPEDIITLLQKAEALNSKKIIFAQRKKRQESLVFKIGYFFYKQFFYFLTKQKINFGNFSCIPAELLKKIIVQENLWNHYSGSIIQSKIPFDKILLDRGKRYAGESKMNFTSLVLHGLSSIAVYFDILSVRILKFTFIGVSICIFSVLVVLYFKFFTDQSVPGWASNLLLIIFNIILQLFLITLIVLLMQLSSRKNIIPPKTDIYKDFID</sequence>
<evidence type="ECO:0000256" key="3">
    <source>
        <dbReference type="ARBA" id="ARBA00022679"/>
    </source>
</evidence>
<evidence type="ECO:0000256" key="4">
    <source>
        <dbReference type="ARBA" id="ARBA00022692"/>
    </source>
</evidence>
<protein>
    <submittedName>
        <fullName evidence="9">Glycosyltransferase</fullName>
    </submittedName>
</protein>
<feature type="domain" description="Glycosyltransferase 2-like" evidence="8">
    <location>
        <begin position="10"/>
        <end position="163"/>
    </location>
</feature>
<feature type="transmembrane region" description="Helical" evidence="7">
    <location>
        <begin position="238"/>
        <end position="259"/>
    </location>
</feature>
<dbReference type="Proteomes" id="UP000431264">
    <property type="component" value="Unassembled WGS sequence"/>
</dbReference>
<dbReference type="InterPro" id="IPR050256">
    <property type="entry name" value="Glycosyltransferase_2"/>
</dbReference>
<gene>
    <name evidence="9" type="ORF">GOQ30_15665</name>
</gene>
<evidence type="ECO:0000313" key="9">
    <source>
        <dbReference type="EMBL" id="MVO10611.1"/>
    </source>
</evidence>
<dbReference type="PANTHER" id="PTHR48090:SF1">
    <property type="entry name" value="PROPHAGE BACTOPRENOL GLUCOSYL TRANSFERASE HOMOLOG"/>
    <property type="match status" value="1"/>
</dbReference>
<dbReference type="Pfam" id="PF00535">
    <property type="entry name" value="Glycos_transf_2"/>
    <property type="match status" value="1"/>
</dbReference>
<evidence type="ECO:0000256" key="1">
    <source>
        <dbReference type="ARBA" id="ARBA00004141"/>
    </source>
</evidence>
<evidence type="ECO:0000256" key="6">
    <source>
        <dbReference type="ARBA" id="ARBA00023136"/>
    </source>
</evidence>
<proteinExistence type="predicted"/>
<dbReference type="GO" id="GO:0016757">
    <property type="term" value="F:glycosyltransferase activity"/>
    <property type="evidence" value="ECO:0007669"/>
    <property type="project" value="UniProtKB-KW"/>
</dbReference>
<dbReference type="RefSeq" id="WP_140999035.1">
    <property type="nucleotide sequence ID" value="NZ_VDCZ01000013.1"/>
</dbReference>
<comment type="caution">
    <text evidence="9">The sequence shown here is derived from an EMBL/GenBank/DDBJ whole genome shotgun (WGS) entry which is preliminary data.</text>
</comment>
<evidence type="ECO:0000256" key="2">
    <source>
        <dbReference type="ARBA" id="ARBA00022676"/>
    </source>
</evidence>
<dbReference type="PANTHER" id="PTHR48090">
    <property type="entry name" value="UNDECAPRENYL-PHOSPHATE 4-DEOXY-4-FORMAMIDO-L-ARABINOSE TRANSFERASE-RELATED"/>
    <property type="match status" value="1"/>
</dbReference>
<evidence type="ECO:0000313" key="10">
    <source>
        <dbReference type="Proteomes" id="UP000431264"/>
    </source>
</evidence>
<comment type="subcellular location">
    <subcellularLocation>
        <location evidence="1">Membrane</location>
        <topology evidence="1">Multi-pass membrane protein</topology>
    </subcellularLocation>
</comment>
<keyword evidence="5 7" id="KW-1133">Transmembrane helix</keyword>
<feature type="transmembrane region" description="Helical" evidence="7">
    <location>
        <begin position="213"/>
        <end position="231"/>
    </location>
</feature>
<dbReference type="AlphaFoldDB" id="A0A6I4IUU3"/>
<feature type="transmembrane region" description="Helical" evidence="7">
    <location>
        <begin position="271"/>
        <end position="292"/>
    </location>
</feature>
<evidence type="ECO:0000256" key="5">
    <source>
        <dbReference type="ARBA" id="ARBA00022989"/>
    </source>
</evidence>